<keyword evidence="4 8" id="KW-0863">Zinc-finger</keyword>
<keyword evidence="3" id="KW-0677">Repeat</keyword>
<dbReference type="GO" id="GO:0000978">
    <property type="term" value="F:RNA polymerase II cis-regulatory region sequence-specific DNA binding"/>
    <property type="evidence" value="ECO:0007669"/>
    <property type="project" value="TreeGrafter"/>
</dbReference>
<keyword evidence="2" id="KW-0479">Metal-binding</keyword>
<dbReference type="GO" id="GO:0008270">
    <property type="term" value="F:zinc ion binding"/>
    <property type="evidence" value="ECO:0007669"/>
    <property type="project" value="UniProtKB-KW"/>
</dbReference>
<gene>
    <name evidence="11" type="ORF">OTU49_011500</name>
</gene>
<accession>A0AAW0W3F1</accession>
<dbReference type="GO" id="GO:0005634">
    <property type="term" value="C:nucleus"/>
    <property type="evidence" value="ECO:0007669"/>
    <property type="project" value="UniProtKB-SubCell"/>
</dbReference>
<dbReference type="FunFam" id="3.30.160.60:FF:000875">
    <property type="entry name" value="zinc finger protein 236 isoform X7"/>
    <property type="match status" value="1"/>
</dbReference>
<dbReference type="GO" id="GO:0045944">
    <property type="term" value="P:positive regulation of transcription by RNA polymerase II"/>
    <property type="evidence" value="ECO:0007669"/>
    <property type="project" value="UniProtKB-ARBA"/>
</dbReference>
<proteinExistence type="predicted"/>
<dbReference type="EMBL" id="JARKIK010000088">
    <property type="protein sequence ID" value="KAK8723709.1"/>
    <property type="molecule type" value="Genomic_DNA"/>
</dbReference>
<dbReference type="PROSITE" id="PS50157">
    <property type="entry name" value="ZINC_FINGER_C2H2_2"/>
    <property type="match status" value="7"/>
</dbReference>
<dbReference type="PANTHER" id="PTHR19818:SF151">
    <property type="entry name" value="ZINC FINGER PROTEIN 76"/>
    <property type="match status" value="1"/>
</dbReference>
<feature type="compositionally biased region" description="Polar residues" evidence="9">
    <location>
        <begin position="276"/>
        <end position="285"/>
    </location>
</feature>
<feature type="domain" description="C2H2-type" evidence="10">
    <location>
        <begin position="70"/>
        <end position="97"/>
    </location>
</feature>
<dbReference type="FunFam" id="3.30.160.60:FF:000072">
    <property type="entry name" value="zinc finger protein 143 isoform X1"/>
    <property type="match status" value="1"/>
</dbReference>
<comment type="caution">
    <text evidence="11">The sequence shown here is derived from an EMBL/GenBank/DDBJ whole genome shotgun (WGS) entry which is preliminary data.</text>
</comment>
<evidence type="ECO:0000256" key="7">
    <source>
        <dbReference type="ARBA" id="ARBA00023242"/>
    </source>
</evidence>
<dbReference type="PANTHER" id="PTHR19818">
    <property type="entry name" value="ZINC FINGER PROTEIN ZIC AND GLI"/>
    <property type="match status" value="1"/>
</dbReference>
<organism evidence="11 12">
    <name type="scientific">Cherax quadricarinatus</name>
    <name type="common">Australian red claw crayfish</name>
    <dbReference type="NCBI Taxonomy" id="27406"/>
    <lineage>
        <taxon>Eukaryota</taxon>
        <taxon>Metazoa</taxon>
        <taxon>Ecdysozoa</taxon>
        <taxon>Arthropoda</taxon>
        <taxon>Crustacea</taxon>
        <taxon>Multicrustacea</taxon>
        <taxon>Malacostraca</taxon>
        <taxon>Eumalacostraca</taxon>
        <taxon>Eucarida</taxon>
        <taxon>Decapoda</taxon>
        <taxon>Pleocyemata</taxon>
        <taxon>Astacidea</taxon>
        <taxon>Parastacoidea</taxon>
        <taxon>Parastacidae</taxon>
        <taxon>Cherax</taxon>
    </lineage>
</organism>
<dbReference type="SMART" id="SM00355">
    <property type="entry name" value="ZnF_C2H2"/>
    <property type="match status" value="7"/>
</dbReference>
<comment type="subcellular location">
    <subcellularLocation>
        <location evidence="1">Nucleus</location>
    </subcellularLocation>
</comment>
<dbReference type="InterPro" id="IPR013087">
    <property type="entry name" value="Znf_C2H2_type"/>
</dbReference>
<keyword evidence="5" id="KW-0862">Zinc</keyword>
<name>A0AAW0W3F1_CHEQU</name>
<dbReference type="SUPFAM" id="SSF57667">
    <property type="entry name" value="beta-beta-alpha zinc fingers"/>
    <property type="match status" value="4"/>
</dbReference>
<dbReference type="GO" id="GO:0000981">
    <property type="term" value="F:DNA-binding transcription factor activity, RNA polymerase II-specific"/>
    <property type="evidence" value="ECO:0007669"/>
    <property type="project" value="TreeGrafter"/>
</dbReference>
<evidence type="ECO:0000256" key="9">
    <source>
        <dbReference type="SAM" id="MobiDB-lite"/>
    </source>
</evidence>
<evidence type="ECO:0000259" key="10">
    <source>
        <dbReference type="PROSITE" id="PS50157"/>
    </source>
</evidence>
<evidence type="ECO:0000256" key="2">
    <source>
        <dbReference type="ARBA" id="ARBA00022723"/>
    </source>
</evidence>
<keyword evidence="6" id="KW-0238">DNA-binding</keyword>
<feature type="domain" description="C2H2-type" evidence="10">
    <location>
        <begin position="128"/>
        <end position="155"/>
    </location>
</feature>
<dbReference type="Proteomes" id="UP001445076">
    <property type="component" value="Unassembled WGS sequence"/>
</dbReference>
<feature type="domain" description="C2H2-type" evidence="10">
    <location>
        <begin position="98"/>
        <end position="127"/>
    </location>
</feature>
<evidence type="ECO:0000256" key="4">
    <source>
        <dbReference type="ARBA" id="ARBA00022771"/>
    </source>
</evidence>
<feature type="region of interest" description="Disordered" evidence="9">
    <location>
        <begin position="264"/>
        <end position="285"/>
    </location>
</feature>
<dbReference type="Gene3D" id="3.30.160.60">
    <property type="entry name" value="Classic Zinc Finger"/>
    <property type="match status" value="6"/>
</dbReference>
<feature type="domain" description="C2H2-type" evidence="10">
    <location>
        <begin position="156"/>
        <end position="185"/>
    </location>
</feature>
<sequence length="439" mass="48920">MEGVAIQLDDGRIGYLYGDTLLQAVADDHEQLIPNNSGKFFCYFPNCEKSYSSIQHLKTHQQNHTGQRPHVCEICKKCFTTGYALKSHLRTHTGEKPYQCPEEQCGKCFKTSGDLQKHVRTHTGERPFKCGMCPKSFTTSNIRKVHMRVHTGEKPYECQYEGCGRKFASATNHRNHCRIHTGEKPYVCSVENCGKRFTEYSSLYKHHMVHNQQKKYFCNHCGRFYRQISTLAVHKRTVHNIIENEDNQVLWMASGLEMDLLTEDQDGDASSHRENTLSAPSTSSATRTVHISSGMVIKKEEEIVPGNILSAQLTIGEECIRMPSVEVSGLITEETQGDTLIPNDRGSTLTNLELDGSGSGSLFVFTDPSQLAALQLAVASRARRNGDDSVGDTVEVIRLDDFTSVAESTITEGLTDSGSTDRGISENSGKILVIKEIDT</sequence>
<evidence type="ECO:0000313" key="12">
    <source>
        <dbReference type="Proteomes" id="UP001445076"/>
    </source>
</evidence>
<dbReference type="AlphaFoldDB" id="A0AAW0W3F1"/>
<evidence type="ECO:0000256" key="6">
    <source>
        <dbReference type="ARBA" id="ARBA00023125"/>
    </source>
</evidence>
<protein>
    <recommendedName>
        <fullName evidence="10">C2H2-type domain-containing protein</fullName>
    </recommendedName>
</protein>
<dbReference type="FunFam" id="3.30.160.60:FF:002343">
    <property type="entry name" value="Zinc finger protein 33A"/>
    <property type="match status" value="1"/>
</dbReference>
<evidence type="ECO:0000313" key="11">
    <source>
        <dbReference type="EMBL" id="KAK8723709.1"/>
    </source>
</evidence>
<evidence type="ECO:0000256" key="3">
    <source>
        <dbReference type="ARBA" id="ARBA00022737"/>
    </source>
</evidence>
<dbReference type="FunFam" id="3.30.160.60:FF:000125">
    <property type="entry name" value="Putative zinc finger protein 143"/>
    <property type="match status" value="2"/>
</dbReference>
<feature type="domain" description="C2H2-type" evidence="10">
    <location>
        <begin position="186"/>
        <end position="215"/>
    </location>
</feature>
<dbReference type="PROSITE" id="PS00028">
    <property type="entry name" value="ZINC_FINGER_C2H2_1"/>
    <property type="match status" value="7"/>
</dbReference>
<reference evidence="11 12" key="1">
    <citation type="journal article" date="2024" name="BMC Genomics">
        <title>Genome assembly of redclaw crayfish (Cherax quadricarinatus) provides insights into its immune adaptation and hypoxia tolerance.</title>
        <authorList>
            <person name="Liu Z."/>
            <person name="Zheng J."/>
            <person name="Li H."/>
            <person name="Fang K."/>
            <person name="Wang S."/>
            <person name="He J."/>
            <person name="Zhou D."/>
            <person name="Weng S."/>
            <person name="Chi M."/>
            <person name="Gu Z."/>
            <person name="He J."/>
            <person name="Li F."/>
            <person name="Wang M."/>
        </authorList>
    </citation>
    <scope>NUCLEOTIDE SEQUENCE [LARGE SCALE GENOMIC DNA]</scope>
    <source>
        <tissue evidence="11">Muscle</tissue>
    </source>
</reference>
<evidence type="ECO:0000256" key="8">
    <source>
        <dbReference type="PROSITE-ProRule" id="PRU00042"/>
    </source>
</evidence>
<evidence type="ECO:0000256" key="5">
    <source>
        <dbReference type="ARBA" id="ARBA00022833"/>
    </source>
</evidence>
<feature type="domain" description="C2H2-type" evidence="10">
    <location>
        <begin position="216"/>
        <end position="239"/>
    </location>
</feature>
<dbReference type="InterPro" id="IPR036236">
    <property type="entry name" value="Znf_C2H2_sf"/>
</dbReference>
<dbReference type="Pfam" id="PF00096">
    <property type="entry name" value="zf-C2H2"/>
    <property type="match status" value="5"/>
</dbReference>
<evidence type="ECO:0000256" key="1">
    <source>
        <dbReference type="ARBA" id="ARBA00004123"/>
    </source>
</evidence>
<keyword evidence="7" id="KW-0539">Nucleus</keyword>
<keyword evidence="12" id="KW-1185">Reference proteome</keyword>
<feature type="domain" description="C2H2-type" evidence="10">
    <location>
        <begin position="40"/>
        <end position="69"/>
    </location>
</feature>
<dbReference type="InterPro" id="IPR050329">
    <property type="entry name" value="GLI_C2H2-zinc-finger"/>
</dbReference>